<dbReference type="InterPro" id="IPR027417">
    <property type="entry name" value="P-loop_NTPase"/>
</dbReference>
<proteinExistence type="predicted"/>
<protein>
    <submittedName>
        <fullName evidence="2">Uncharacterized protein</fullName>
    </submittedName>
</protein>
<dbReference type="InterPro" id="IPR005225">
    <property type="entry name" value="Small_GTP-bd"/>
</dbReference>
<dbReference type="SMART" id="SM00173">
    <property type="entry name" value="RAS"/>
    <property type="match status" value="1"/>
</dbReference>
<dbReference type="SMART" id="SM00175">
    <property type="entry name" value="RAB"/>
    <property type="match status" value="1"/>
</dbReference>
<evidence type="ECO:0000256" key="1">
    <source>
        <dbReference type="ARBA" id="ARBA00022741"/>
    </source>
</evidence>
<keyword evidence="1" id="KW-0547">Nucleotide-binding</keyword>
<reference evidence="2 3" key="1">
    <citation type="submission" date="2023-09" db="EMBL/GenBank/DDBJ databases">
        <title>Pangenome analysis of Batrachochytrium dendrobatidis and related Chytrids.</title>
        <authorList>
            <person name="Yacoub M.N."/>
            <person name="Stajich J.E."/>
            <person name="James T.Y."/>
        </authorList>
    </citation>
    <scope>NUCLEOTIDE SEQUENCE [LARGE SCALE GENOMIC DNA]</scope>
    <source>
        <strain evidence="2 3">JEL0888</strain>
    </source>
</reference>
<dbReference type="Proteomes" id="UP001527925">
    <property type="component" value="Unassembled WGS sequence"/>
</dbReference>
<evidence type="ECO:0000313" key="3">
    <source>
        <dbReference type="Proteomes" id="UP001527925"/>
    </source>
</evidence>
<comment type="caution">
    <text evidence="2">The sequence shown here is derived from an EMBL/GenBank/DDBJ whole genome shotgun (WGS) entry which is preliminary data.</text>
</comment>
<dbReference type="InterPro" id="IPR001806">
    <property type="entry name" value="Small_GTPase"/>
</dbReference>
<dbReference type="EMBL" id="JADGIZ020000012">
    <property type="protein sequence ID" value="KAL2917273.1"/>
    <property type="molecule type" value="Genomic_DNA"/>
</dbReference>
<gene>
    <name evidence="2" type="ORF">HK105_203338</name>
</gene>
<dbReference type="NCBIfam" id="TIGR00231">
    <property type="entry name" value="small_GTP"/>
    <property type="match status" value="1"/>
</dbReference>
<dbReference type="Gene3D" id="3.40.50.300">
    <property type="entry name" value="P-loop containing nucleotide triphosphate hydrolases"/>
    <property type="match status" value="1"/>
</dbReference>
<evidence type="ECO:0000313" key="2">
    <source>
        <dbReference type="EMBL" id="KAL2917273.1"/>
    </source>
</evidence>
<accession>A0ABR4NCM4</accession>
<dbReference type="PRINTS" id="PR00449">
    <property type="entry name" value="RASTRNSFRMNG"/>
</dbReference>
<dbReference type="SMART" id="SM00174">
    <property type="entry name" value="RHO"/>
    <property type="match status" value="1"/>
</dbReference>
<name>A0ABR4NCM4_9FUNG</name>
<keyword evidence="3" id="KW-1185">Reference proteome</keyword>
<sequence>MSTKLILRNKCLILGNATVGKTALVQTFHSDGAQFPKTYGMTIHADVCVKPINIPDTNVTVEMFIFDLAGHDVFQEYLPKYCRSASSYILVFDVTNADSFKALPKWLQFVKQIKDLRGGRGVLVATKIDQAFRRSVTTQQGEEFAKQHNLMYFECSSATNSDVEAPFYFVANASHELFEEHLRIISKAAAEMH</sequence>
<dbReference type="PROSITE" id="PS51421">
    <property type="entry name" value="RAS"/>
    <property type="match status" value="1"/>
</dbReference>
<dbReference type="SUPFAM" id="SSF52540">
    <property type="entry name" value="P-loop containing nucleoside triphosphate hydrolases"/>
    <property type="match status" value="1"/>
</dbReference>
<dbReference type="PANTHER" id="PTHR47978">
    <property type="match status" value="1"/>
</dbReference>
<dbReference type="Pfam" id="PF00071">
    <property type="entry name" value="Ras"/>
    <property type="match status" value="1"/>
</dbReference>
<organism evidence="2 3">
    <name type="scientific">Polyrhizophydium stewartii</name>
    <dbReference type="NCBI Taxonomy" id="2732419"/>
    <lineage>
        <taxon>Eukaryota</taxon>
        <taxon>Fungi</taxon>
        <taxon>Fungi incertae sedis</taxon>
        <taxon>Chytridiomycota</taxon>
        <taxon>Chytridiomycota incertae sedis</taxon>
        <taxon>Chytridiomycetes</taxon>
        <taxon>Rhizophydiales</taxon>
        <taxon>Rhizophydiales incertae sedis</taxon>
        <taxon>Polyrhizophydium</taxon>
    </lineage>
</organism>
<dbReference type="PROSITE" id="PS51419">
    <property type="entry name" value="RAB"/>
    <property type="match status" value="1"/>
</dbReference>